<dbReference type="Pfam" id="PF12771">
    <property type="entry name" value="SusD-like_2"/>
    <property type="match status" value="1"/>
</dbReference>
<accession>A0A5C6LY20</accession>
<sequence>MKMRFNFLIYTAVASMLTFQSCDKGFEEMNINPDASTTVQPEYMFSKALLDAFGNSYFATDVLACGGSMQHFATYKDVPGIGDKYYFQQGTYPYDYFTTGYTTAVNEIGTTINALNPEVPADVNKHSIARIFRVYIMHRITDLYGDIPYSAAVKGYTENDFTPAYDTQESIYNDMLKELDEAAAKLNPATATFGAGDFIYSGDVTKWKKFAYSLMLRLGMRISKKSPAVALTWIKKAIDGGVITTDADVATMKYVDGSQAINRNPAAASMLSNDYAVANGNNNTEGGKLAQTFINVLKTNNDPRLNVIAIVWNAGKADTSSALQKGMPNGLLNKPADFTSYSEPNPATILQYNAPFIIMSAAEVNLLLAEAAVEGWWEGNAATAFSNAIGASMRNWALFGSGGVIASERIAAYQAAHPLTGSTEAMKAMIGQEKWVALFLDEQEIHANWRRTGYPALTPVNVAGNTTGGTIPRRLLYPPSEESVNSASLAEAISRQGANLMTTRVWWDKNN</sequence>
<keyword evidence="2" id="KW-1185">Reference proteome</keyword>
<name>A0A5C6LY20_9BACT</name>
<dbReference type="SUPFAM" id="SSF48452">
    <property type="entry name" value="TPR-like"/>
    <property type="match status" value="1"/>
</dbReference>
<dbReference type="PROSITE" id="PS51257">
    <property type="entry name" value="PROKAR_LIPOPROTEIN"/>
    <property type="match status" value="1"/>
</dbReference>
<dbReference type="EMBL" id="VOHS01000004">
    <property type="protein sequence ID" value="TWW01518.1"/>
    <property type="molecule type" value="Genomic_DNA"/>
</dbReference>
<proteinExistence type="predicted"/>
<dbReference type="InterPro" id="IPR041662">
    <property type="entry name" value="SusD-like_2"/>
</dbReference>
<keyword evidence="1" id="KW-0449">Lipoprotein</keyword>
<comment type="caution">
    <text evidence="1">The sequence shown here is derived from an EMBL/GenBank/DDBJ whole genome shotgun (WGS) entry which is preliminary data.</text>
</comment>
<dbReference type="Gene3D" id="1.25.40.390">
    <property type="match status" value="1"/>
</dbReference>
<gene>
    <name evidence="1" type="ORF">FEF09_05850</name>
</gene>
<reference evidence="1 2" key="1">
    <citation type="submission" date="2019-08" db="EMBL/GenBank/DDBJ databases">
        <title>Whole genome sequencing of chitin degrading bacteria Chitinophaga pinensis YS16.</title>
        <authorList>
            <person name="Singh R.P."/>
            <person name="Manchanda G."/>
            <person name="Maurya I.K."/>
            <person name="Joshi N.K."/>
            <person name="Srivastava A.K."/>
        </authorList>
    </citation>
    <scope>NUCLEOTIDE SEQUENCE [LARGE SCALE GENOMIC DNA]</scope>
    <source>
        <strain evidence="1 2">YS-16</strain>
    </source>
</reference>
<dbReference type="AlphaFoldDB" id="A0A5C6LY20"/>
<dbReference type="OrthoDB" id="9766256at2"/>
<evidence type="ECO:0000313" key="2">
    <source>
        <dbReference type="Proteomes" id="UP000318815"/>
    </source>
</evidence>
<evidence type="ECO:0000313" key="1">
    <source>
        <dbReference type="EMBL" id="TWW01518.1"/>
    </source>
</evidence>
<dbReference type="Proteomes" id="UP000318815">
    <property type="component" value="Unassembled WGS sequence"/>
</dbReference>
<protein>
    <submittedName>
        <fullName evidence="1">SusD/RagB family nutrient-binding outer membrane lipoprotein</fullName>
    </submittedName>
</protein>
<dbReference type="InterPro" id="IPR011990">
    <property type="entry name" value="TPR-like_helical_dom_sf"/>
</dbReference>
<organism evidence="1 2">
    <name type="scientific">Chitinophaga pinensis</name>
    <dbReference type="NCBI Taxonomy" id="79329"/>
    <lineage>
        <taxon>Bacteria</taxon>
        <taxon>Pseudomonadati</taxon>
        <taxon>Bacteroidota</taxon>
        <taxon>Chitinophagia</taxon>
        <taxon>Chitinophagales</taxon>
        <taxon>Chitinophagaceae</taxon>
        <taxon>Chitinophaga</taxon>
    </lineage>
</organism>